<organism evidence="1">
    <name type="scientific">marine sediment metagenome</name>
    <dbReference type="NCBI Taxonomy" id="412755"/>
    <lineage>
        <taxon>unclassified sequences</taxon>
        <taxon>metagenomes</taxon>
        <taxon>ecological metagenomes</taxon>
    </lineage>
</organism>
<dbReference type="SUPFAM" id="SSF52402">
    <property type="entry name" value="Adenine nucleotide alpha hydrolases-like"/>
    <property type="match status" value="1"/>
</dbReference>
<accession>X1VIC1</accession>
<proteinExistence type="predicted"/>
<evidence type="ECO:0000313" key="1">
    <source>
        <dbReference type="EMBL" id="GAJ14811.1"/>
    </source>
</evidence>
<feature type="non-terminal residue" evidence="1">
    <location>
        <position position="259"/>
    </location>
</feature>
<dbReference type="InterPro" id="IPR014729">
    <property type="entry name" value="Rossmann-like_a/b/a_fold"/>
</dbReference>
<dbReference type="EMBL" id="BARW01026034">
    <property type="protein sequence ID" value="GAJ14811.1"/>
    <property type="molecule type" value="Genomic_DNA"/>
</dbReference>
<name>X1VIC1_9ZZZZ</name>
<sequence>SLFLQSINDRVNKVQEKGYNITADLSGGFDTRAVLGGLGQTGARVDYYTGYTVTGDESEYAEKAASLYDREVTKVTASHEMNMADMSQVIYRTDCMVNGWTALSCYRDEVERAKQTKRMSVRFAGLGGGEFIKRVPKAKRGYKTMTDMLKAGYFVGFGSIERVCKVVKLDEKTFCNHLTAYFDGYPETTLKGKVKHRHFEYENKLVSAGEDRGRRFIWPVEPLWSKDLFSFVMKHMPEKYADGLGFYFRFLHAIDPKLL</sequence>
<dbReference type="AlphaFoldDB" id="X1VIC1"/>
<gene>
    <name evidence="1" type="ORF">S12H4_42526</name>
</gene>
<comment type="caution">
    <text evidence="1">The sequence shown here is derived from an EMBL/GenBank/DDBJ whole genome shotgun (WGS) entry which is preliminary data.</text>
</comment>
<evidence type="ECO:0008006" key="2">
    <source>
        <dbReference type="Google" id="ProtNLM"/>
    </source>
</evidence>
<reference evidence="1" key="1">
    <citation type="journal article" date="2014" name="Front. Microbiol.">
        <title>High frequency of phylogenetically diverse reductive dehalogenase-homologous genes in deep subseafloor sedimentary metagenomes.</title>
        <authorList>
            <person name="Kawai M."/>
            <person name="Futagami T."/>
            <person name="Toyoda A."/>
            <person name="Takaki Y."/>
            <person name="Nishi S."/>
            <person name="Hori S."/>
            <person name="Arai W."/>
            <person name="Tsubouchi T."/>
            <person name="Morono Y."/>
            <person name="Uchiyama I."/>
            <person name="Ito T."/>
            <person name="Fujiyama A."/>
            <person name="Inagaki F."/>
            <person name="Takami H."/>
        </authorList>
    </citation>
    <scope>NUCLEOTIDE SEQUENCE</scope>
    <source>
        <strain evidence="1">Expedition CK06-06</strain>
    </source>
</reference>
<dbReference type="Gene3D" id="3.40.50.620">
    <property type="entry name" value="HUPs"/>
    <property type="match status" value="1"/>
</dbReference>
<protein>
    <recommendedName>
        <fullName evidence="2">Asparagine synthetase domain-containing protein</fullName>
    </recommendedName>
</protein>
<feature type="non-terminal residue" evidence="1">
    <location>
        <position position="1"/>
    </location>
</feature>